<dbReference type="Proteomes" id="UP000554342">
    <property type="component" value="Unassembled WGS sequence"/>
</dbReference>
<protein>
    <submittedName>
        <fullName evidence="7">Outer membrane scaffolding protein for murein synthesis (MipA/OmpV family)</fullName>
    </submittedName>
</protein>
<dbReference type="GO" id="GO:0009279">
    <property type="term" value="C:cell outer membrane"/>
    <property type="evidence" value="ECO:0007669"/>
    <property type="project" value="UniProtKB-SubCell"/>
</dbReference>
<evidence type="ECO:0000256" key="2">
    <source>
        <dbReference type="ARBA" id="ARBA00005722"/>
    </source>
</evidence>
<evidence type="ECO:0000256" key="1">
    <source>
        <dbReference type="ARBA" id="ARBA00004442"/>
    </source>
</evidence>
<dbReference type="RefSeq" id="WP_184003777.1">
    <property type="nucleotide sequence ID" value="NZ_BAABIF010000012.1"/>
</dbReference>
<dbReference type="EMBL" id="JACIJI010000003">
    <property type="protein sequence ID" value="MBB5719249.1"/>
    <property type="molecule type" value="Genomic_DNA"/>
</dbReference>
<dbReference type="PANTHER" id="PTHR38776:SF1">
    <property type="entry name" value="MLTA-INTERACTING PROTEIN-RELATED"/>
    <property type="match status" value="1"/>
</dbReference>
<dbReference type="AlphaFoldDB" id="A0A840Z0D8"/>
<evidence type="ECO:0000256" key="4">
    <source>
        <dbReference type="ARBA" id="ARBA00023136"/>
    </source>
</evidence>
<evidence type="ECO:0000256" key="6">
    <source>
        <dbReference type="SAM" id="SignalP"/>
    </source>
</evidence>
<evidence type="ECO:0000313" key="7">
    <source>
        <dbReference type="EMBL" id="MBB5719249.1"/>
    </source>
</evidence>
<reference evidence="7 8" key="1">
    <citation type="submission" date="2020-08" db="EMBL/GenBank/DDBJ databases">
        <title>Genomic Encyclopedia of Type Strains, Phase IV (KMG-IV): sequencing the most valuable type-strain genomes for metagenomic binning, comparative biology and taxonomic classification.</title>
        <authorList>
            <person name="Goeker M."/>
        </authorList>
    </citation>
    <scope>NUCLEOTIDE SEQUENCE [LARGE SCALE GENOMIC DNA]</scope>
    <source>
        <strain evidence="7 8">DSM 27203</strain>
    </source>
</reference>
<proteinExistence type="inferred from homology"/>
<evidence type="ECO:0000313" key="8">
    <source>
        <dbReference type="Proteomes" id="UP000554342"/>
    </source>
</evidence>
<keyword evidence="5" id="KW-0998">Cell outer membrane</keyword>
<comment type="caution">
    <text evidence="7">The sequence shown here is derived from an EMBL/GenBank/DDBJ whole genome shotgun (WGS) entry which is preliminary data.</text>
</comment>
<name>A0A840Z0D8_9SPHN</name>
<sequence>MKLSVCAAAAAAFLVCSPAAFAQSGQSANDIDTSGDRITVAAGVASVPDYEGADSSEVTPAAVVMGTVSGHDFWTRGTQLYVDAIPDSGGVGTHFELGGIAGVRRNRATKVDNLQVRALGELDTAYELGGFVGIQRTGVITSDYDSLSARIAMVGDVSGTYGSYVITPQLSYSTPLSRATYVGLNLSADYVGKGYGETYYSVTPAQSTASGLRPYSIDSSGFKSMSVAFYGVQSLSGNLLKGFGIGGGIVYSRLLGKYADSPLVHDVGSADQWIVGGGLTYTF</sequence>
<accession>A0A840Z0D8</accession>
<evidence type="ECO:0000256" key="3">
    <source>
        <dbReference type="ARBA" id="ARBA00022729"/>
    </source>
</evidence>
<comment type="subcellular location">
    <subcellularLocation>
        <location evidence="1">Cell outer membrane</location>
    </subcellularLocation>
</comment>
<comment type="similarity">
    <text evidence="2">Belongs to the MipA/OmpV family.</text>
</comment>
<dbReference type="Pfam" id="PF06629">
    <property type="entry name" value="MipA"/>
    <property type="match status" value="1"/>
</dbReference>
<dbReference type="PANTHER" id="PTHR38776">
    <property type="entry name" value="MLTA-INTERACTING PROTEIN-RELATED"/>
    <property type="match status" value="1"/>
</dbReference>
<keyword evidence="4" id="KW-0472">Membrane</keyword>
<keyword evidence="3 6" id="KW-0732">Signal</keyword>
<feature type="signal peptide" evidence="6">
    <location>
        <begin position="1"/>
        <end position="22"/>
    </location>
</feature>
<evidence type="ECO:0000256" key="5">
    <source>
        <dbReference type="ARBA" id="ARBA00023237"/>
    </source>
</evidence>
<dbReference type="InterPro" id="IPR010583">
    <property type="entry name" value="MipA"/>
</dbReference>
<gene>
    <name evidence="7" type="ORF">FHR23_002187</name>
</gene>
<feature type="chain" id="PRO_5032691454" evidence="6">
    <location>
        <begin position="23"/>
        <end position="283"/>
    </location>
</feature>
<keyword evidence="8" id="KW-1185">Reference proteome</keyword>
<organism evidence="7 8">
    <name type="scientific">Stakelama sediminis</name>
    <dbReference type="NCBI Taxonomy" id="463200"/>
    <lineage>
        <taxon>Bacteria</taxon>
        <taxon>Pseudomonadati</taxon>
        <taxon>Pseudomonadota</taxon>
        <taxon>Alphaproteobacteria</taxon>
        <taxon>Sphingomonadales</taxon>
        <taxon>Sphingomonadaceae</taxon>
        <taxon>Stakelama</taxon>
    </lineage>
</organism>